<keyword evidence="3" id="KW-1185">Reference proteome</keyword>
<sequence>MPGDARARGSICRQRQNSGNDPATENSALCRGIYGRTICELRGAHGKFSGSRANPFNQPAPKSWRRHYQRTICVVTRTPWQSAGGLRPSTFMARSRAVVGSWHVRASDAHAYAQFPHRLQGGKQPLSHGGKPVFPAVVKTPIPGRNHTGPLPSGHSPPARHRTGTEYGRAYGLGIRSGIWIDNRAA</sequence>
<gene>
    <name evidence="2" type="ORF">BXY39_0650</name>
</gene>
<evidence type="ECO:0000313" key="3">
    <source>
        <dbReference type="Proteomes" id="UP000271227"/>
    </source>
</evidence>
<dbReference type="EMBL" id="REFR01000009">
    <property type="protein sequence ID" value="RMB12158.1"/>
    <property type="molecule type" value="Genomic_DNA"/>
</dbReference>
<evidence type="ECO:0000256" key="1">
    <source>
        <dbReference type="SAM" id="MobiDB-lite"/>
    </source>
</evidence>
<dbReference type="InParanoid" id="A0A3M0CRP4"/>
<reference evidence="2 3" key="1">
    <citation type="submission" date="2018-10" db="EMBL/GenBank/DDBJ databases">
        <title>Genomic Encyclopedia of Archaeal and Bacterial Type Strains, Phase II (KMG-II): from individual species to whole genera.</title>
        <authorList>
            <person name="Goeker M."/>
        </authorList>
    </citation>
    <scope>NUCLEOTIDE SEQUENCE [LARGE SCALE GENOMIC DNA]</scope>
    <source>
        <strain evidence="2 3">DSM 25217</strain>
    </source>
</reference>
<feature type="region of interest" description="Disordered" evidence="1">
    <location>
        <begin position="1"/>
        <end position="26"/>
    </location>
</feature>
<feature type="compositionally biased region" description="Polar residues" evidence="1">
    <location>
        <begin position="13"/>
        <end position="26"/>
    </location>
</feature>
<feature type="region of interest" description="Disordered" evidence="1">
    <location>
        <begin position="144"/>
        <end position="163"/>
    </location>
</feature>
<dbReference type="Proteomes" id="UP000271227">
    <property type="component" value="Unassembled WGS sequence"/>
</dbReference>
<protein>
    <submittedName>
        <fullName evidence="2">Uncharacterized protein</fullName>
    </submittedName>
</protein>
<accession>A0A3M0CRP4</accession>
<comment type="caution">
    <text evidence="2">The sequence shown here is derived from an EMBL/GenBank/DDBJ whole genome shotgun (WGS) entry which is preliminary data.</text>
</comment>
<proteinExistence type="predicted"/>
<organism evidence="2 3">
    <name type="scientific">Eilatimonas milleporae</name>
    <dbReference type="NCBI Taxonomy" id="911205"/>
    <lineage>
        <taxon>Bacteria</taxon>
        <taxon>Pseudomonadati</taxon>
        <taxon>Pseudomonadota</taxon>
        <taxon>Alphaproteobacteria</taxon>
        <taxon>Kordiimonadales</taxon>
        <taxon>Kordiimonadaceae</taxon>
        <taxon>Eilatimonas</taxon>
    </lineage>
</organism>
<dbReference type="AlphaFoldDB" id="A0A3M0CRP4"/>
<name>A0A3M0CRP4_9PROT</name>
<evidence type="ECO:0000313" key="2">
    <source>
        <dbReference type="EMBL" id="RMB12158.1"/>
    </source>
</evidence>